<evidence type="ECO:0000313" key="3">
    <source>
        <dbReference type="Proteomes" id="UP000828390"/>
    </source>
</evidence>
<evidence type="ECO:0000256" key="1">
    <source>
        <dbReference type="SAM" id="SignalP"/>
    </source>
</evidence>
<sequence>MKFVAIFAAVCYVAMITAEDCPTNNVSTECTHLVCATGFHKECIRNVCTCSTDVECALQRDCHDSGNRTCNREWHCVDGRCRCFGSLG</sequence>
<reference evidence="2" key="2">
    <citation type="submission" date="2020-11" db="EMBL/GenBank/DDBJ databases">
        <authorList>
            <person name="McCartney M.A."/>
            <person name="Auch B."/>
            <person name="Kono T."/>
            <person name="Mallez S."/>
            <person name="Becker A."/>
            <person name="Gohl D.M."/>
            <person name="Silverstein K.A.T."/>
            <person name="Koren S."/>
            <person name="Bechman K.B."/>
            <person name="Herman A."/>
            <person name="Abrahante J.E."/>
            <person name="Garbe J."/>
        </authorList>
    </citation>
    <scope>NUCLEOTIDE SEQUENCE</scope>
    <source>
        <strain evidence="2">Duluth1</strain>
        <tissue evidence="2">Whole animal</tissue>
    </source>
</reference>
<organism evidence="2 3">
    <name type="scientific">Dreissena polymorpha</name>
    <name type="common">Zebra mussel</name>
    <name type="synonym">Mytilus polymorpha</name>
    <dbReference type="NCBI Taxonomy" id="45954"/>
    <lineage>
        <taxon>Eukaryota</taxon>
        <taxon>Metazoa</taxon>
        <taxon>Spiralia</taxon>
        <taxon>Lophotrochozoa</taxon>
        <taxon>Mollusca</taxon>
        <taxon>Bivalvia</taxon>
        <taxon>Autobranchia</taxon>
        <taxon>Heteroconchia</taxon>
        <taxon>Euheterodonta</taxon>
        <taxon>Imparidentia</taxon>
        <taxon>Neoheterodontei</taxon>
        <taxon>Myida</taxon>
        <taxon>Dreissenoidea</taxon>
        <taxon>Dreissenidae</taxon>
        <taxon>Dreissena</taxon>
    </lineage>
</organism>
<dbReference type="AlphaFoldDB" id="A0A9D4IV17"/>
<name>A0A9D4IV17_DREPO</name>
<dbReference type="Proteomes" id="UP000828390">
    <property type="component" value="Unassembled WGS sequence"/>
</dbReference>
<dbReference type="OrthoDB" id="6145833at2759"/>
<accession>A0A9D4IV17</accession>
<keyword evidence="3" id="KW-1185">Reference proteome</keyword>
<evidence type="ECO:0000313" key="2">
    <source>
        <dbReference type="EMBL" id="KAH3785974.1"/>
    </source>
</evidence>
<gene>
    <name evidence="2" type="ORF">DPMN_164070</name>
</gene>
<dbReference type="EMBL" id="JAIWYP010000008">
    <property type="protein sequence ID" value="KAH3785974.1"/>
    <property type="molecule type" value="Genomic_DNA"/>
</dbReference>
<protein>
    <submittedName>
        <fullName evidence="2">Uncharacterized protein</fullName>
    </submittedName>
</protein>
<comment type="caution">
    <text evidence="2">The sequence shown here is derived from an EMBL/GenBank/DDBJ whole genome shotgun (WGS) entry which is preliminary data.</text>
</comment>
<keyword evidence="1" id="KW-0732">Signal</keyword>
<reference evidence="2" key="1">
    <citation type="journal article" date="2019" name="bioRxiv">
        <title>The Genome of the Zebra Mussel, Dreissena polymorpha: A Resource for Invasive Species Research.</title>
        <authorList>
            <person name="McCartney M.A."/>
            <person name="Auch B."/>
            <person name="Kono T."/>
            <person name="Mallez S."/>
            <person name="Zhang Y."/>
            <person name="Obille A."/>
            <person name="Becker A."/>
            <person name="Abrahante J.E."/>
            <person name="Garbe J."/>
            <person name="Badalamenti J.P."/>
            <person name="Herman A."/>
            <person name="Mangelson H."/>
            <person name="Liachko I."/>
            <person name="Sullivan S."/>
            <person name="Sone E.D."/>
            <person name="Koren S."/>
            <person name="Silverstein K.A.T."/>
            <person name="Beckman K.B."/>
            <person name="Gohl D.M."/>
        </authorList>
    </citation>
    <scope>NUCLEOTIDE SEQUENCE</scope>
    <source>
        <strain evidence="2">Duluth1</strain>
        <tissue evidence="2">Whole animal</tissue>
    </source>
</reference>
<proteinExistence type="predicted"/>
<feature type="chain" id="PRO_5039456004" evidence="1">
    <location>
        <begin position="19"/>
        <end position="88"/>
    </location>
</feature>
<feature type="signal peptide" evidence="1">
    <location>
        <begin position="1"/>
        <end position="18"/>
    </location>
</feature>